<dbReference type="AlphaFoldDB" id="X1CXU3"/>
<protein>
    <submittedName>
        <fullName evidence="1">Uncharacterized protein</fullName>
    </submittedName>
</protein>
<gene>
    <name evidence="1" type="ORF">S01H4_24968</name>
</gene>
<dbReference type="SUPFAM" id="SSF158997">
    <property type="entry name" value="Trm112p-like"/>
    <property type="match status" value="1"/>
</dbReference>
<sequence length="156" mass="18497">NHIKIRDSIALKSKKSVDYLNAINSSIQELNNINNLTKEPEIDKCIDLLKTSVKRKIESTINQISKEDKKEKIKEIINSILPELYLINKFKIDTEIEEGILFCSKCNRWYPIVETIPQMLPDKYRNENEDIAFLNKWKQILEQINFFQRKLIPFNK</sequence>
<name>X1CXU3_9ZZZZ</name>
<dbReference type="EMBL" id="BART01011818">
    <property type="protein sequence ID" value="GAG89026.1"/>
    <property type="molecule type" value="Genomic_DNA"/>
</dbReference>
<reference evidence="1" key="1">
    <citation type="journal article" date="2014" name="Front. Microbiol.">
        <title>High frequency of phylogenetically diverse reductive dehalogenase-homologous genes in deep subseafloor sedimentary metagenomes.</title>
        <authorList>
            <person name="Kawai M."/>
            <person name="Futagami T."/>
            <person name="Toyoda A."/>
            <person name="Takaki Y."/>
            <person name="Nishi S."/>
            <person name="Hori S."/>
            <person name="Arai W."/>
            <person name="Tsubouchi T."/>
            <person name="Morono Y."/>
            <person name="Uchiyama I."/>
            <person name="Ito T."/>
            <person name="Fujiyama A."/>
            <person name="Inagaki F."/>
            <person name="Takami H."/>
        </authorList>
    </citation>
    <scope>NUCLEOTIDE SEQUENCE</scope>
    <source>
        <strain evidence="1">Expedition CK06-06</strain>
    </source>
</reference>
<organism evidence="1">
    <name type="scientific">marine sediment metagenome</name>
    <dbReference type="NCBI Taxonomy" id="412755"/>
    <lineage>
        <taxon>unclassified sequences</taxon>
        <taxon>metagenomes</taxon>
        <taxon>ecological metagenomes</taxon>
    </lineage>
</organism>
<evidence type="ECO:0000313" key="1">
    <source>
        <dbReference type="EMBL" id="GAG89026.1"/>
    </source>
</evidence>
<proteinExistence type="predicted"/>
<dbReference type="Gene3D" id="2.20.25.10">
    <property type="match status" value="1"/>
</dbReference>
<accession>X1CXU3</accession>
<feature type="non-terminal residue" evidence="1">
    <location>
        <position position="1"/>
    </location>
</feature>
<comment type="caution">
    <text evidence="1">The sequence shown here is derived from an EMBL/GenBank/DDBJ whole genome shotgun (WGS) entry which is preliminary data.</text>
</comment>